<evidence type="ECO:0000313" key="9">
    <source>
        <dbReference type="Proteomes" id="UP000009080"/>
    </source>
</evidence>
<dbReference type="Gene3D" id="1.20.1090.10">
    <property type="entry name" value="Dehydroquinate synthase-like - alpha domain"/>
    <property type="match status" value="1"/>
</dbReference>
<dbReference type="Pfam" id="PF01761">
    <property type="entry name" value="DHQ_synthase"/>
    <property type="match status" value="1"/>
</dbReference>
<dbReference type="CDD" id="cd08198">
    <property type="entry name" value="DHQS-like"/>
    <property type="match status" value="1"/>
</dbReference>
<name>C5BSV3_TERTT</name>
<dbReference type="RefSeq" id="WP_015817956.1">
    <property type="nucleotide sequence ID" value="NC_012997.1"/>
</dbReference>
<evidence type="ECO:0000256" key="5">
    <source>
        <dbReference type="ARBA" id="ARBA00023239"/>
    </source>
</evidence>
<dbReference type="OrthoDB" id="9806583at2"/>
<reference evidence="8 9" key="1">
    <citation type="journal article" date="2009" name="PLoS ONE">
        <title>The complete genome of Teredinibacter turnerae T7901: an intracellular endosymbiont of marine wood-boring bivalves (shipworms).</title>
        <authorList>
            <person name="Yang J.C."/>
            <person name="Madupu R."/>
            <person name="Durkin A.S."/>
            <person name="Ekborg N.A."/>
            <person name="Pedamallu C.S."/>
            <person name="Hostetler J.B."/>
            <person name="Radune D."/>
            <person name="Toms B.S."/>
            <person name="Henrissat B."/>
            <person name="Coutinho P.M."/>
            <person name="Schwarz S."/>
            <person name="Field L."/>
            <person name="Trindade-Silva A.E."/>
            <person name="Soares C.A.G."/>
            <person name="Elshahawi S."/>
            <person name="Hanora A."/>
            <person name="Schmidt E.W."/>
            <person name="Haygood M.G."/>
            <person name="Posfai J."/>
            <person name="Benner J."/>
            <person name="Madinger C."/>
            <person name="Nove J."/>
            <person name="Anton B."/>
            <person name="Chaudhary K."/>
            <person name="Foster J."/>
            <person name="Holman A."/>
            <person name="Kumar S."/>
            <person name="Lessard P.A."/>
            <person name="Luyten Y.A."/>
            <person name="Slatko B."/>
            <person name="Wood N."/>
            <person name="Wu B."/>
            <person name="Teplitski M."/>
            <person name="Mougous J.D."/>
            <person name="Ward N."/>
            <person name="Eisen J.A."/>
            <person name="Badger J.H."/>
            <person name="Distel D.L."/>
        </authorList>
    </citation>
    <scope>NUCLEOTIDE SEQUENCE [LARGE SCALE GENOMIC DNA]</scope>
    <source>
        <strain evidence="9">ATCC 39867 / T7901</strain>
    </source>
</reference>
<dbReference type="PANTHER" id="PTHR43622">
    <property type="entry name" value="3-DEHYDROQUINATE SYNTHASE"/>
    <property type="match status" value="1"/>
</dbReference>
<feature type="domain" description="3-dehydroquinate synthase C-terminal" evidence="7">
    <location>
        <begin position="206"/>
        <end position="331"/>
    </location>
</feature>
<evidence type="ECO:0000313" key="8">
    <source>
        <dbReference type="EMBL" id="ACR11845.1"/>
    </source>
</evidence>
<evidence type="ECO:0000256" key="4">
    <source>
        <dbReference type="ARBA" id="ARBA00023141"/>
    </source>
</evidence>
<dbReference type="AlphaFoldDB" id="C5BSV3"/>
<evidence type="ECO:0000259" key="7">
    <source>
        <dbReference type="Pfam" id="PF24621"/>
    </source>
</evidence>
<dbReference type="Proteomes" id="UP000009080">
    <property type="component" value="Chromosome"/>
</dbReference>
<organism evidence="8 9">
    <name type="scientific">Teredinibacter turnerae (strain ATCC 39867 / T7901)</name>
    <dbReference type="NCBI Taxonomy" id="377629"/>
    <lineage>
        <taxon>Bacteria</taxon>
        <taxon>Pseudomonadati</taxon>
        <taxon>Pseudomonadota</taxon>
        <taxon>Gammaproteobacteria</taxon>
        <taxon>Cellvibrionales</taxon>
        <taxon>Cellvibrionaceae</taxon>
        <taxon>Teredinibacter</taxon>
    </lineage>
</organism>
<keyword evidence="2" id="KW-0028">Amino-acid biosynthesis</keyword>
<evidence type="ECO:0000256" key="2">
    <source>
        <dbReference type="ARBA" id="ARBA00022605"/>
    </source>
</evidence>
<evidence type="ECO:0000256" key="3">
    <source>
        <dbReference type="ARBA" id="ARBA00023027"/>
    </source>
</evidence>
<dbReference type="SUPFAM" id="SSF56796">
    <property type="entry name" value="Dehydroquinate synthase-like"/>
    <property type="match status" value="1"/>
</dbReference>
<dbReference type="EC" id="4.2.3.4" evidence="8"/>
<dbReference type="InterPro" id="IPR030960">
    <property type="entry name" value="DHQS/DOIS_N"/>
</dbReference>
<dbReference type="GO" id="GO:0003856">
    <property type="term" value="F:3-dehydroquinate synthase activity"/>
    <property type="evidence" value="ECO:0007669"/>
    <property type="project" value="UniProtKB-EC"/>
</dbReference>
<keyword evidence="5 8" id="KW-0456">Lyase</keyword>
<proteinExistence type="predicted"/>
<feature type="domain" description="3-dehydroquinate synthase N-terminal" evidence="6">
    <location>
        <begin position="94"/>
        <end position="204"/>
    </location>
</feature>
<dbReference type="NCBIfam" id="NF004852">
    <property type="entry name" value="PRK06203.1"/>
    <property type="match status" value="1"/>
</dbReference>
<dbReference type="Gene3D" id="3.40.50.1970">
    <property type="match status" value="1"/>
</dbReference>
<dbReference type="eggNOG" id="COG0337">
    <property type="taxonomic scope" value="Bacteria"/>
</dbReference>
<dbReference type="EMBL" id="CP001614">
    <property type="protein sequence ID" value="ACR11845.1"/>
    <property type="molecule type" value="Genomic_DNA"/>
</dbReference>
<dbReference type="InterPro" id="IPR050071">
    <property type="entry name" value="Dehydroquinate_synthase"/>
</dbReference>
<dbReference type="InterPro" id="IPR056179">
    <property type="entry name" value="DHQS_C"/>
</dbReference>
<evidence type="ECO:0000259" key="6">
    <source>
        <dbReference type="Pfam" id="PF01761"/>
    </source>
</evidence>
<keyword evidence="4" id="KW-0057">Aromatic amino acid biosynthesis</keyword>
<dbReference type="Pfam" id="PF24621">
    <property type="entry name" value="DHQS_C"/>
    <property type="match status" value="1"/>
</dbReference>
<dbReference type="STRING" id="377629.TERTU_3798"/>
<dbReference type="GO" id="GO:0008652">
    <property type="term" value="P:amino acid biosynthetic process"/>
    <property type="evidence" value="ECO:0007669"/>
    <property type="project" value="UniProtKB-KW"/>
</dbReference>
<evidence type="ECO:0000256" key="1">
    <source>
        <dbReference type="ARBA" id="ARBA00001911"/>
    </source>
</evidence>
<protein>
    <submittedName>
        <fullName evidence="8">3-dehydroquinate synthase</fullName>
        <ecNumber evidence="8">4.2.3.4</ecNumber>
    </submittedName>
</protein>
<keyword evidence="9" id="KW-1185">Reference proteome</keyword>
<dbReference type="PANTHER" id="PTHR43622:SF7">
    <property type="entry name" value="3-DEHYDROQUINATE SYNTHASE, CHLOROPLASTIC"/>
    <property type="match status" value="1"/>
</dbReference>
<dbReference type="HOGENOM" id="CLU_001201_0_4_6"/>
<dbReference type="KEGG" id="ttu:TERTU_3798"/>
<gene>
    <name evidence="8" type="ordered locus">TERTU_3798</name>
</gene>
<dbReference type="GO" id="GO:0009073">
    <property type="term" value="P:aromatic amino acid family biosynthetic process"/>
    <property type="evidence" value="ECO:0007669"/>
    <property type="project" value="UniProtKB-KW"/>
</dbReference>
<comment type="cofactor">
    <cofactor evidence="1">
        <name>NAD(+)</name>
        <dbReference type="ChEBI" id="CHEBI:57540"/>
    </cofactor>
</comment>
<sequence>MNSNVPPSSEMDDSPLYPSFSLKFSYPLCFTRNAFAAENLTFVSEVKGDHKGAVPKLQFFIDQGVLDVNPELANAITKYCSVHELNLVDAVHPVPGGEAAKNQIQIDAIYDLMLAAGMDRQSFIVAIGGGGVLDAVGYAASTFHRGMRLIRMPTTVLAQNDAGVGVKNGINSQGIKNLLGCFAVPHAIINDAAFLDSLSARDFRSGFAEAVKVALIRDAEFFFWIAQNQQALNAREPRATHHLIKRCAQLHLNQICLGGDPFEQGSARPLDYGHWSAHKLESLTKHALSHGEAVAIGMALDALYAVEIGLLNQAACDQVLAVIQGLGFSLWDDALISADGQGNSELLVGLEEFRQHLGGRLCITLLTDIGKTLEASEIDTEALLRARDKLAVQAKRENRLARVAG</sequence>
<keyword evidence="3" id="KW-0520">NAD</keyword>
<accession>C5BSV3</accession>